<gene>
    <name evidence="3" type="ORF">SAMN05421858_1022</name>
</gene>
<keyword evidence="2" id="KW-0472">Membrane</keyword>
<proteinExistence type="predicted"/>
<protein>
    <submittedName>
        <fullName evidence="3">Uncharacterized protein</fullName>
    </submittedName>
</protein>
<dbReference type="RefSeq" id="WP_076428525.1">
    <property type="nucleotide sequence ID" value="NZ_FTNO01000001.1"/>
</dbReference>
<keyword evidence="2" id="KW-1133">Transmembrane helix</keyword>
<keyword evidence="2" id="KW-0812">Transmembrane</keyword>
<keyword evidence="4" id="KW-1185">Reference proteome</keyword>
<feature type="region of interest" description="Disordered" evidence="1">
    <location>
        <begin position="106"/>
        <end position="132"/>
    </location>
</feature>
<reference evidence="4" key="1">
    <citation type="submission" date="2017-01" db="EMBL/GenBank/DDBJ databases">
        <authorList>
            <person name="Varghese N."/>
            <person name="Submissions S."/>
        </authorList>
    </citation>
    <scope>NUCLEOTIDE SEQUENCE [LARGE SCALE GENOMIC DNA]</scope>
    <source>
        <strain evidence="4">CGMCC 1.7737</strain>
    </source>
</reference>
<dbReference type="OrthoDB" id="248660at2157"/>
<accession>A0A1N6X7H1</accession>
<evidence type="ECO:0000256" key="1">
    <source>
        <dbReference type="SAM" id="MobiDB-lite"/>
    </source>
</evidence>
<evidence type="ECO:0000256" key="2">
    <source>
        <dbReference type="SAM" id="Phobius"/>
    </source>
</evidence>
<evidence type="ECO:0000313" key="3">
    <source>
        <dbReference type="EMBL" id="SIQ98298.1"/>
    </source>
</evidence>
<feature type="transmembrane region" description="Helical" evidence="2">
    <location>
        <begin position="164"/>
        <end position="183"/>
    </location>
</feature>
<evidence type="ECO:0000313" key="4">
    <source>
        <dbReference type="Proteomes" id="UP000186914"/>
    </source>
</evidence>
<name>A0A1N6X7H1_9EURY</name>
<dbReference type="AlphaFoldDB" id="A0A1N6X7H1"/>
<dbReference type="Proteomes" id="UP000186914">
    <property type="component" value="Unassembled WGS sequence"/>
</dbReference>
<dbReference type="InterPro" id="IPR055946">
    <property type="entry name" value="DUF7524"/>
</dbReference>
<dbReference type="Pfam" id="PF24368">
    <property type="entry name" value="DUF7524"/>
    <property type="match status" value="1"/>
</dbReference>
<sequence>MSETLPIHVNRDGLHHIDVAQSFEADDSFTIALKNHGAPIHAHLHLDDNLSEVASLSATNHYVKADDTRHVTVTVRDAPASGKLKIVTGYGAETAYVDVEIHERDEQKDSIPVDESLSKPQRTRSPEPKPSSSALMKNLPLVLLGLFALVLAFGAGLVVDGGVALFGALVVLVGLGVAAYFLLQ</sequence>
<dbReference type="EMBL" id="FTNO01000001">
    <property type="protein sequence ID" value="SIQ98298.1"/>
    <property type="molecule type" value="Genomic_DNA"/>
</dbReference>
<organism evidence="3 4">
    <name type="scientific">Haladaptatus litoreus</name>
    <dbReference type="NCBI Taxonomy" id="553468"/>
    <lineage>
        <taxon>Archaea</taxon>
        <taxon>Methanobacteriati</taxon>
        <taxon>Methanobacteriota</taxon>
        <taxon>Stenosarchaea group</taxon>
        <taxon>Halobacteria</taxon>
        <taxon>Halobacteriales</taxon>
        <taxon>Haladaptataceae</taxon>
        <taxon>Haladaptatus</taxon>
    </lineage>
</organism>
<feature type="transmembrane region" description="Helical" evidence="2">
    <location>
        <begin position="139"/>
        <end position="158"/>
    </location>
</feature>